<feature type="region of interest" description="Disordered" evidence="1">
    <location>
        <begin position="104"/>
        <end position="123"/>
    </location>
</feature>
<dbReference type="OrthoDB" id="9033036at2"/>
<dbReference type="RefSeq" id="WP_143032057.1">
    <property type="nucleotide sequence ID" value="NZ_CADFGY010000064.1"/>
</dbReference>
<protein>
    <recommendedName>
        <fullName evidence="4">SH3 domain-containing protein</fullName>
    </recommendedName>
</protein>
<sequence length="350" mass="36586">MKNAIFRFRKASVSLVEICSPCTQALRIGVAIATALLLTGGAVAPALAAAPSSTFRFALPGGAAILYGNAANPQAPLPQRAWKQAVFYFPTGATFSLLPRAGDRAAGGTQMEPPSDSNISPSGHYVVIGRIESGSVSSGPGQPESDSSREYCSAIEIRTGCITADQTGEICGAGWQAGQRAQWGTDDQTDLMLRSDRPSASRLLHFISAGQPPRALVDGDSGADNLLRCDPPSSANREIYRRIAASLRAAGAHSDAGVIDAALSSADGGTADKPTPTAMETGHRAIVSARKASLYTAPDDAHASQAYLVRNDAVTILKQSPAGWAYVDYVNGSGKHLLRWIKVDQLAIKP</sequence>
<accession>A0A1M6Z7S8</accession>
<organism evidence="2 3">
    <name type="scientific">Paraburkholderia terricola</name>
    <dbReference type="NCBI Taxonomy" id="169427"/>
    <lineage>
        <taxon>Bacteria</taxon>
        <taxon>Pseudomonadati</taxon>
        <taxon>Pseudomonadota</taxon>
        <taxon>Betaproteobacteria</taxon>
        <taxon>Burkholderiales</taxon>
        <taxon>Burkholderiaceae</taxon>
        <taxon>Paraburkholderia</taxon>
    </lineage>
</organism>
<dbReference type="AlphaFoldDB" id="A0A1M6Z7S8"/>
<proteinExistence type="predicted"/>
<dbReference type="EMBL" id="FRAB01000093">
    <property type="protein sequence ID" value="SHL26480.1"/>
    <property type="molecule type" value="Genomic_DNA"/>
</dbReference>
<gene>
    <name evidence="2" type="ORF">SAMN05192548_10932</name>
</gene>
<evidence type="ECO:0000313" key="2">
    <source>
        <dbReference type="EMBL" id="SHL26480.1"/>
    </source>
</evidence>
<dbReference type="Proteomes" id="UP000184395">
    <property type="component" value="Unassembled WGS sequence"/>
</dbReference>
<name>A0A1M6Z7S8_9BURK</name>
<evidence type="ECO:0008006" key="4">
    <source>
        <dbReference type="Google" id="ProtNLM"/>
    </source>
</evidence>
<dbReference type="STRING" id="169427.SAMN05192548_10932"/>
<reference evidence="2 3" key="1">
    <citation type="submission" date="2016-11" db="EMBL/GenBank/DDBJ databases">
        <authorList>
            <person name="Jaros S."/>
            <person name="Januszkiewicz K."/>
            <person name="Wedrychowicz H."/>
        </authorList>
    </citation>
    <scope>NUCLEOTIDE SEQUENCE [LARGE SCALE GENOMIC DNA]</scope>
    <source>
        <strain evidence="2 3">LMG 20594</strain>
    </source>
</reference>
<evidence type="ECO:0000256" key="1">
    <source>
        <dbReference type="SAM" id="MobiDB-lite"/>
    </source>
</evidence>
<evidence type="ECO:0000313" key="3">
    <source>
        <dbReference type="Proteomes" id="UP000184395"/>
    </source>
</evidence>